<accession>A0A0K0D3K4</accession>
<keyword evidence="2" id="KW-1185">Reference proteome</keyword>
<evidence type="ECO:0000256" key="1">
    <source>
        <dbReference type="SAM" id="MobiDB-lite"/>
    </source>
</evidence>
<reference evidence="3" key="2">
    <citation type="submission" date="2017-02" db="UniProtKB">
        <authorList>
            <consortium name="WormBaseParasite"/>
        </authorList>
    </citation>
    <scope>IDENTIFICATION</scope>
</reference>
<evidence type="ECO:0000313" key="2">
    <source>
        <dbReference type="Proteomes" id="UP000035642"/>
    </source>
</evidence>
<evidence type="ECO:0000313" key="3">
    <source>
        <dbReference type="WBParaSite" id="ACAC_0000464901-mRNA-1"/>
    </source>
</evidence>
<sequence>MIRLMVDCWHHSPHCRHTALKVKIALGEVVEDLLQIQVSRMIMVTITFMYLNKCSFPALSEPRDPGTECVAAEGGGQGADWPRKARSSGRAT</sequence>
<proteinExistence type="predicted"/>
<protein>
    <submittedName>
        <fullName evidence="3">PK_Tyr_Ser-Thr domain-containing protein</fullName>
    </submittedName>
</protein>
<dbReference type="STRING" id="6313.A0A0K0D3K4"/>
<organism evidence="2 3">
    <name type="scientific">Angiostrongylus cantonensis</name>
    <name type="common">Rat lungworm</name>
    <dbReference type="NCBI Taxonomy" id="6313"/>
    <lineage>
        <taxon>Eukaryota</taxon>
        <taxon>Metazoa</taxon>
        <taxon>Ecdysozoa</taxon>
        <taxon>Nematoda</taxon>
        <taxon>Chromadorea</taxon>
        <taxon>Rhabditida</taxon>
        <taxon>Rhabditina</taxon>
        <taxon>Rhabditomorpha</taxon>
        <taxon>Strongyloidea</taxon>
        <taxon>Metastrongylidae</taxon>
        <taxon>Angiostrongylus</taxon>
    </lineage>
</organism>
<dbReference type="Proteomes" id="UP000035642">
    <property type="component" value="Unassembled WGS sequence"/>
</dbReference>
<feature type="region of interest" description="Disordered" evidence="1">
    <location>
        <begin position="61"/>
        <end position="92"/>
    </location>
</feature>
<reference evidence="2" key="1">
    <citation type="submission" date="2012-09" db="EMBL/GenBank/DDBJ databases">
        <authorList>
            <person name="Martin A.A."/>
        </authorList>
    </citation>
    <scope>NUCLEOTIDE SEQUENCE</scope>
</reference>
<name>A0A0K0D3K4_ANGCA</name>
<dbReference type="AlphaFoldDB" id="A0A0K0D3K4"/>
<dbReference type="WBParaSite" id="ACAC_0000464901-mRNA-1">
    <property type="protein sequence ID" value="ACAC_0000464901-mRNA-1"/>
    <property type="gene ID" value="ACAC_0000464901"/>
</dbReference>